<accession>A0ABR0S8X8</accession>
<organism evidence="2 3">
    <name type="scientific">Cladobotryum mycophilum</name>
    <dbReference type="NCBI Taxonomy" id="491253"/>
    <lineage>
        <taxon>Eukaryota</taxon>
        <taxon>Fungi</taxon>
        <taxon>Dikarya</taxon>
        <taxon>Ascomycota</taxon>
        <taxon>Pezizomycotina</taxon>
        <taxon>Sordariomycetes</taxon>
        <taxon>Hypocreomycetidae</taxon>
        <taxon>Hypocreales</taxon>
        <taxon>Hypocreaceae</taxon>
        <taxon>Cladobotryum</taxon>
    </lineage>
</organism>
<dbReference type="EMBL" id="JAVFKD010000015">
    <property type="protein sequence ID" value="KAK5988628.1"/>
    <property type="molecule type" value="Genomic_DNA"/>
</dbReference>
<dbReference type="PANTHER" id="PTHR42060">
    <property type="entry name" value="NHL REPEAT-CONTAINING PROTEIN-RELATED"/>
    <property type="match status" value="1"/>
</dbReference>
<dbReference type="Proteomes" id="UP001338125">
    <property type="component" value="Unassembled WGS sequence"/>
</dbReference>
<name>A0ABR0S8X8_9HYPO</name>
<sequence>MYRLITLLCLSILPLAMGETNTAGQFNQVFQLPDKTFFENLHVLPDGKLLLSTFRTGNLLILDPAAANPVPSKVASLEGINGLTGIAPLENNVYAVTAGKNEYFSFIKGSMKLFVVSLDSGVLDAISVPDRQMLNGMAALPHEPHTILSADSIEGRIFRINTKNQKVGVAITDYALGPGTSSFKMGANGLKLRGDYLYFANSVQGTFKRRVASRQY</sequence>
<feature type="signal peptide" evidence="1">
    <location>
        <begin position="1"/>
        <end position="18"/>
    </location>
</feature>
<keyword evidence="1" id="KW-0732">Signal</keyword>
<proteinExistence type="predicted"/>
<comment type="caution">
    <text evidence="2">The sequence shown here is derived from an EMBL/GenBank/DDBJ whole genome shotgun (WGS) entry which is preliminary data.</text>
</comment>
<dbReference type="InterPro" id="IPR052998">
    <property type="entry name" value="Hetero-Diels-Alderase-like"/>
</dbReference>
<reference evidence="2 3" key="1">
    <citation type="submission" date="2024-01" db="EMBL/GenBank/DDBJ databases">
        <title>Complete genome of Cladobotryum mycophilum ATHUM6906.</title>
        <authorList>
            <person name="Christinaki A.C."/>
            <person name="Myridakis A.I."/>
            <person name="Kouvelis V.N."/>
        </authorList>
    </citation>
    <scope>NUCLEOTIDE SEQUENCE [LARGE SCALE GENOMIC DNA]</scope>
    <source>
        <strain evidence="2 3">ATHUM6906</strain>
    </source>
</reference>
<evidence type="ECO:0000256" key="1">
    <source>
        <dbReference type="SAM" id="SignalP"/>
    </source>
</evidence>
<dbReference type="Gene3D" id="2.120.10.30">
    <property type="entry name" value="TolB, C-terminal domain"/>
    <property type="match status" value="1"/>
</dbReference>
<gene>
    <name evidence="2" type="ORF">PT974_10114</name>
</gene>
<dbReference type="PANTHER" id="PTHR42060:SF1">
    <property type="entry name" value="NHL REPEAT-CONTAINING PROTEIN"/>
    <property type="match status" value="1"/>
</dbReference>
<dbReference type="SUPFAM" id="SSF63829">
    <property type="entry name" value="Calcium-dependent phosphotriesterase"/>
    <property type="match status" value="1"/>
</dbReference>
<feature type="chain" id="PRO_5046225466" evidence="1">
    <location>
        <begin position="19"/>
        <end position="216"/>
    </location>
</feature>
<evidence type="ECO:0000313" key="3">
    <source>
        <dbReference type="Proteomes" id="UP001338125"/>
    </source>
</evidence>
<keyword evidence="3" id="KW-1185">Reference proteome</keyword>
<dbReference type="InterPro" id="IPR011042">
    <property type="entry name" value="6-blade_b-propeller_TolB-like"/>
</dbReference>
<protein>
    <submittedName>
        <fullName evidence="2">Uncharacterized protein</fullName>
    </submittedName>
</protein>
<evidence type="ECO:0000313" key="2">
    <source>
        <dbReference type="EMBL" id="KAK5988628.1"/>
    </source>
</evidence>